<dbReference type="AlphaFoldDB" id="A0A437U959"/>
<evidence type="ECO:0000256" key="5">
    <source>
        <dbReference type="ARBA" id="ARBA00022989"/>
    </source>
</evidence>
<organism evidence="9 10">
    <name type="scientific">Flavobacterium columnare</name>
    <dbReference type="NCBI Taxonomy" id="996"/>
    <lineage>
        <taxon>Bacteria</taxon>
        <taxon>Pseudomonadati</taxon>
        <taxon>Bacteroidota</taxon>
        <taxon>Flavobacteriia</taxon>
        <taxon>Flavobacteriales</taxon>
        <taxon>Flavobacteriaceae</taxon>
        <taxon>Flavobacterium</taxon>
    </lineage>
</organism>
<dbReference type="GO" id="GO:0009246">
    <property type="term" value="P:enterobacterial common antigen biosynthetic process"/>
    <property type="evidence" value="ECO:0007669"/>
    <property type="project" value="TreeGrafter"/>
</dbReference>
<comment type="similarity">
    <text evidence="2">Belongs to the acyltransferase 3 family.</text>
</comment>
<keyword evidence="5 7" id="KW-1133">Transmembrane helix</keyword>
<dbReference type="GO" id="GO:0016413">
    <property type="term" value="F:O-acetyltransferase activity"/>
    <property type="evidence" value="ECO:0007669"/>
    <property type="project" value="TreeGrafter"/>
</dbReference>
<sequence>MDNENLNWITSLRVLATFSVIFLHSASGILYLYGTISAFDWWIGNIYDSIVRFCVPIFLMISGTLILSKDYESTREYLKKRVLRIFHPFLFWSILYISIDLFHKINKGEYLTFLQIFKFILIKLKTGASFHFWYIYMIIGLYLFFPIIQKWLKKSDDDQIKYFLIIWFFSLFTKLPIIDKLIPPIEISYFSGYIGYPILGYYLTKVNFNFKKKKVIYLFLILIGILITILATFFMTQYKGKFYDGFYNYLTPNVVITSIGLFLLFKDFIKINSNIILTLSNYSYGIYLAHIFVMAMLEKLGISYTFINPIIGIPVTSILCLTISTLIVWGINSFPFGKYIAG</sequence>
<dbReference type="InterPro" id="IPR002656">
    <property type="entry name" value="Acyl_transf_3_dom"/>
</dbReference>
<feature type="transmembrane region" description="Helical" evidence="7">
    <location>
        <begin position="277"/>
        <end position="297"/>
    </location>
</feature>
<evidence type="ECO:0000256" key="3">
    <source>
        <dbReference type="ARBA" id="ARBA00022475"/>
    </source>
</evidence>
<name>A0A437U959_9FLAO</name>
<dbReference type="OrthoDB" id="9810469at2"/>
<protein>
    <recommendedName>
        <fullName evidence="8">Acyltransferase 3 domain-containing protein</fullName>
    </recommendedName>
</protein>
<dbReference type="GO" id="GO:0005886">
    <property type="term" value="C:plasma membrane"/>
    <property type="evidence" value="ECO:0007669"/>
    <property type="project" value="UniProtKB-SubCell"/>
</dbReference>
<evidence type="ECO:0000313" key="9">
    <source>
        <dbReference type="EMBL" id="RVU90078.1"/>
    </source>
</evidence>
<evidence type="ECO:0000256" key="6">
    <source>
        <dbReference type="ARBA" id="ARBA00023136"/>
    </source>
</evidence>
<evidence type="ECO:0000256" key="1">
    <source>
        <dbReference type="ARBA" id="ARBA00004651"/>
    </source>
</evidence>
<feature type="transmembrane region" description="Helical" evidence="7">
    <location>
        <begin position="160"/>
        <end position="178"/>
    </location>
</feature>
<feature type="transmembrane region" description="Helical" evidence="7">
    <location>
        <begin position="89"/>
        <end position="105"/>
    </location>
</feature>
<comment type="caution">
    <text evidence="9">The sequence shown here is derived from an EMBL/GenBank/DDBJ whole genome shotgun (WGS) entry which is preliminary data.</text>
</comment>
<feature type="transmembrane region" description="Helical" evidence="7">
    <location>
        <begin position="246"/>
        <end position="265"/>
    </location>
</feature>
<dbReference type="Pfam" id="PF01757">
    <property type="entry name" value="Acyl_transf_3"/>
    <property type="match status" value="1"/>
</dbReference>
<keyword evidence="10" id="KW-1185">Reference proteome</keyword>
<feature type="transmembrane region" description="Helical" evidence="7">
    <location>
        <begin position="131"/>
        <end position="148"/>
    </location>
</feature>
<evidence type="ECO:0000313" key="10">
    <source>
        <dbReference type="Proteomes" id="UP000288951"/>
    </source>
</evidence>
<evidence type="ECO:0000256" key="2">
    <source>
        <dbReference type="ARBA" id="ARBA00007400"/>
    </source>
</evidence>
<feature type="transmembrane region" description="Helical" evidence="7">
    <location>
        <begin position="215"/>
        <end position="234"/>
    </location>
</feature>
<reference evidence="9" key="1">
    <citation type="submission" date="2018-12" db="EMBL/GenBank/DDBJ databases">
        <title>Draft genome sequence of Flaovobacterium columnare ARS1 isolated from channel catfish in Alabama.</title>
        <authorList>
            <person name="Cai W."/>
            <person name="Arias C."/>
        </authorList>
    </citation>
    <scope>NUCLEOTIDE SEQUENCE [LARGE SCALE GENOMIC DNA]</scope>
    <source>
        <strain evidence="9">ARS1</strain>
    </source>
</reference>
<feature type="transmembrane region" description="Helical" evidence="7">
    <location>
        <begin position="12"/>
        <end position="34"/>
    </location>
</feature>
<evidence type="ECO:0000259" key="8">
    <source>
        <dbReference type="Pfam" id="PF01757"/>
    </source>
</evidence>
<keyword evidence="6 7" id="KW-0472">Membrane</keyword>
<dbReference type="RefSeq" id="WP_127823024.1">
    <property type="nucleotide sequence ID" value="NZ_RQSM01000003.1"/>
</dbReference>
<keyword evidence="3" id="KW-1003">Cell membrane</keyword>
<gene>
    <name evidence="9" type="ORF">EH230_03740</name>
</gene>
<evidence type="ECO:0000256" key="7">
    <source>
        <dbReference type="SAM" id="Phobius"/>
    </source>
</evidence>
<dbReference type="Proteomes" id="UP000288951">
    <property type="component" value="Unassembled WGS sequence"/>
</dbReference>
<dbReference type="PANTHER" id="PTHR40074:SF2">
    <property type="entry name" value="O-ACETYLTRANSFERASE WECH"/>
    <property type="match status" value="1"/>
</dbReference>
<comment type="subcellular location">
    <subcellularLocation>
        <location evidence="1">Cell membrane</location>
        <topology evidence="1">Multi-pass membrane protein</topology>
    </subcellularLocation>
</comment>
<evidence type="ECO:0000256" key="4">
    <source>
        <dbReference type="ARBA" id="ARBA00022692"/>
    </source>
</evidence>
<feature type="transmembrane region" description="Helical" evidence="7">
    <location>
        <begin position="184"/>
        <end position="203"/>
    </location>
</feature>
<feature type="transmembrane region" description="Helical" evidence="7">
    <location>
        <begin position="309"/>
        <end position="331"/>
    </location>
</feature>
<keyword evidence="4 7" id="KW-0812">Transmembrane</keyword>
<proteinExistence type="inferred from homology"/>
<dbReference type="EMBL" id="RQSM01000003">
    <property type="protein sequence ID" value="RVU90078.1"/>
    <property type="molecule type" value="Genomic_DNA"/>
</dbReference>
<feature type="transmembrane region" description="Helical" evidence="7">
    <location>
        <begin position="46"/>
        <end position="68"/>
    </location>
</feature>
<feature type="domain" description="Acyltransferase 3" evidence="8">
    <location>
        <begin position="7"/>
        <end position="329"/>
    </location>
</feature>
<dbReference type="PANTHER" id="PTHR40074">
    <property type="entry name" value="O-ACETYLTRANSFERASE WECH"/>
    <property type="match status" value="1"/>
</dbReference>
<accession>A0A437U959</accession>